<dbReference type="CDD" id="cd22157">
    <property type="entry name" value="F-box_AtFBW1-like"/>
    <property type="match status" value="1"/>
</dbReference>
<dbReference type="InterPro" id="IPR001810">
    <property type="entry name" value="F-box_dom"/>
</dbReference>
<dbReference type="InterPro" id="IPR017451">
    <property type="entry name" value="F-box-assoc_interact_dom"/>
</dbReference>
<evidence type="ECO:0000313" key="2">
    <source>
        <dbReference type="EMBL" id="CAK7325655.1"/>
    </source>
</evidence>
<organism evidence="2 3">
    <name type="scientific">Dovyalis caffra</name>
    <dbReference type="NCBI Taxonomy" id="77055"/>
    <lineage>
        <taxon>Eukaryota</taxon>
        <taxon>Viridiplantae</taxon>
        <taxon>Streptophyta</taxon>
        <taxon>Embryophyta</taxon>
        <taxon>Tracheophyta</taxon>
        <taxon>Spermatophyta</taxon>
        <taxon>Magnoliopsida</taxon>
        <taxon>eudicotyledons</taxon>
        <taxon>Gunneridae</taxon>
        <taxon>Pentapetalae</taxon>
        <taxon>rosids</taxon>
        <taxon>fabids</taxon>
        <taxon>Malpighiales</taxon>
        <taxon>Salicaceae</taxon>
        <taxon>Flacourtieae</taxon>
        <taxon>Dovyalis</taxon>
    </lineage>
</organism>
<dbReference type="NCBIfam" id="TIGR01640">
    <property type="entry name" value="F_box_assoc_1"/>
    <property type="match status" value="1"/>
</dbReference>
<dbReference type="Pfam" id="PF00646">
    <property type="entry name" value="F-box"/>
    <property type="match status" value="1"/>
</dbReference>
<dbReference type="EMBL" id="CAWUPB010000850">
    <property type="protein sequence ID" value="CAK7325655.1"/>
    <property type="molecule type" value="Genomic_DNA"/>
</dbReference>
<comment type="caution">
    <text evidence="2">The sequence shown here is derived from an EMBL/GenBank/DDBJ whole genome shotgun (WGS) entry which is preliminary data.</text>
</comment>
<evidence type="ECO:0000259" key="1">
    <source>
        <dbReference type="PROSITE" id="PS50181"/>
    </source>
</evidence>
<dbReference type="PANTHER" id="PTHR31672">
    <property type="entry name" value="BNACNNG10540D PROTEIN"/>
    <property type="match status" value="1"/>
</dbReference>
<gene>
    <name evidence="2" type="ORF">DCAF_LOCUS3337</name>
</gene>
<name>A0AAV1QXX7_9ROSI</name>
<accession>A0AAV1QXX7</accession>
<dbReference type="InterPro" id="IPR036047">
    <property type="entry name" value="F-box-like_dom_sf"/>
</dbReference>
<dbReference type="PROSITE" id="PS50181">
    <property type="entry name" value="FBOX"/>
    <property type="match status" value="1"/>
</dbReference>
<dbReference type="Pfam" id="PF07734">
    <property type="entry name" value="FBA_1"/>
    <property type="match status" value="1"/>
</dbReference>
<proteinExistence type="predicted"/>
<feature type="domain" description="F-box" evidence="1">
    <location>
        <begin position="5"/>
        <end position="50"/>
    </location>
</feature>
<dbReference type="PANTHER" id="PTHR31672:SF13">
    <property type="entry name" value="F-BOX PROTEIN CPR30-LIKE"/>
    <property type="match status" value="1"/>
</dbReference>
<keyword evidence="3" id="KW-1185">Reference proteome</keyword>
<dbReference type="InterPro" id="IPR050796">
    <property type="entry name" value="SCF_F-box_component"/>
</dbReference>
<reference evidence="2 3" key="1">
    <citation type="submission" date="2024-01" db="EMBL/GenBank/DDBJ databases">
        <authorList>
            <person name="Waweru B."/>
        </authorList>
    </citation>
    <scope>NUCLEOTIDE SEQUENCE [LARGE SCALE GENOMIC DNA]</scope>
</reference>
<dbReference type="SUPFAM" id="SSF81383">
    <property type="entry name" value="F-box domain"/>
    <property type="match status" value="1"/>
</dbReference>
<dbReference type="InterPro" id="IPR006527">
    <property type="entry name" value="F-box-assoc_dom_typ1"/>
</dbReference>
<sequence>MSEAVKRDGGLPEDLLITILITLPAKSLLRFRSVSKSWNSLITRAEFINIHLAQAKPLLLFHHHNQSYSLRSDNESLDVWSNSDFELPFKREDDDFQIIGSCNGVICISNTPQDHGHGIILWNPSIGKSLNLELPRLIDHFHGIFGFGFNSQSNDYKIVRVDTPQNQVYCQVYSLKERSWKAIDFNPALGYFIRIPSVLWGRSSSYKYVFLNGVLHWLADREEMGHRFVLSFDLTNDSFGTIMLSPYLATKSDEWMAILVFDNSVSVFLNDLDTTYIELWGQKKYGEMKLWSRKLRIKADGIGLAMVCRKNGEILMTKYPSDNVVSCDPRRKEIRDLQNLGLSDYADSFVESLALLDELKETENEEVSEHVQFKLFLGLKNYNLLLDELTQEPEQPISVCAIDLVSGLMAGVADNQIIAELFYSFLPLGPFTW</sequence>
<dbReference type="Proteomes" id="UP001314170">
    <property type="component" value="Unassembled WGS sequence"/>
</dbReference>
<evidence type="ECO:0000313" key="3">
    <source>
        <dbReference type="Proteomes" id="UP001314170"/>
    </source>
</evidence>
<protein>
    <recommendedName>
        <fullName evidence="1">F-box domain-containing protein</fullName>
    </recommendedName>
</protein>
<dbReference type="SMART" id="SM00256">
    <property type="entry name" value="FBOX"/>
    <property type="match status" value="1"/>
</dbReference>
<dbReference type="Gene3D" id="1.20.1280.50">
    <property type="match status" value="1"/>
</dbReference>
<dbReference type="AlphaFoldDB" id="A0AAV1QXX7"/>